<keyword evidence="4 15" id="KW-0813">Transport</keyword>
<gene>
    <name evidence="17" type="ORF">HLH34_18635</name>
</gene>
<dbReference type="EC" id="1.5.5.1" evidence="15"/>
<evidence type="ECO:0000313" key="18">
    <source>
        <dbReference type="Proteomes" id="UP000555756"/>
    </source>
</evidence>
<evidence type="ECO:0000256" key="7">
    <source>
        <dbReference type="ARBA" id="ARBA00022827"/>
    </source>
</evidence>
<dbReference type="EMBL" id="JABEQF010000030">
    <property type="protein sequence ID" value="MBB2191952.1"/>
    <property type="molecule type" value="Genomic_DNA"/>
</dbReference>
<dbReference type="InterPro" id="IPR049398">
    <property type="entry name" value="ETF-QO/FixC_UQ-bd"/>
</dbReference>
<dbReference type="Pfam" id="PF00890">
    <property type="entry name" value="FAD_binding_2"/>
    <property type="match status" value="1"/>
</dbReference>
<evidence type="ECO:0000256" key="3">
    <source>
        <dbReference type="ARBA" id="ARBA00004370"/>
    </source>
</evidence>
<dbReference type="FunFam" id="3.30.70.20:FF:000015">
    <property type="entry name" value="Electron transfer flavoprotein-ubiquinone oxidoreductase"/>
    <property type="match status" value="1"/>
</dbReference>
<reference evidence="17 18" key="1">
    <citation type="submission" date="2020-04" db="EMBL/GenBank/DDBJ databases">
        <title>Description of novel Gluconacetobacter.</title>
        <authorList>
            <person name="Sombolestani A."/>
        </authorList>
    </citation>
    <scope>NUCLEOTIDE SEQUENCE [LARGE SCALE GENOMIC DNA]</scope>
    <source>
        <strain evidence="17 18">LMG 21311</strain>
    </source>
</reference>
<accession>A0A7W4PF24</accession>
<keyword evidence="8" id="KW-0809">Transit peptide</keyword>
<dbReference type="InterPro" id="IPR003953">
    <property type="entry name" value="FAD-dep_OxRdtase_2_FAD-bd"/>
</dbReference>
<evidence type="ECO:0000256" key="5">
    <source>
        <dbReference type="ARBA" id="ARBA00022630"/>
    </source>
</evidence>
<comment type="cofactor">
    <cofactor evidence="15">
        <name>[4Fe-4S] cluster</name>
        <dbReference type="ChEBI" id="CHEBI:49883"/>
    </cofactor>
    <text evidence="15">Binds 1 [4Fe-4S] cluster.</text>
</comment>
<dbReference type="SUPFAM" id="SSF54862">
    <property type="entry name" value="4Fe-4S ferredoxins"/>
    <property type="match status" value="1"/>
</dbReference>
<comment type="cofactor">
    <cofactor evidence="1 15">
        <name>FAD</name>
        <dbReference type="ChEBI" id="CHEBI:57692"/>
    </cofactor>
</comment>
<evidence type="ECO:0000256" key="6">
    <source>
        <dbReference type="ARBA" id="ARBA00022723"/>
    </source>
</evidence>
<evidence type="ECO:0000256" key="9">
    <source>
        <dbReference type="ARBA" id="ARBA00022982"/>
    </source>
</evidence>
<dbReference type="PRINTS" id="PR00420">
    <property type="entry name" value="RNGMNOXGNASE"/>
</dbReference>
<comment type="caution">
    <text evidence="17">The sequence shown here is derived from an EMBL/GenBank/DDBJ whole genome shotgun (WGS) entry which is preliminary data.</text>
</comment>
<name>A0A7W4PF24_9PROT</name>
<feature type="domain" description="4Fe-4S ferredoxin-type" evidence="16">
    <location>
        <begin position="510"/>
        <end position="539"/>
    </location>
</feature>
<keyword evidence="9 15" id="KW-0249">Electron transport</keyword>
<dbReference type="GO" id="GO:0016020">
    <property type="term" value="C:membrane"/>
    <property type="evidence" value="ECO:0007669"/>
    <property type="project" value="UniProtKB-SubCell"/>
</dbReference>
<dbReference type="SUPFAM" id="SSF54373">
    <property type="entry name" value="FAD-linked reductases, C-terminal domain"/>
    <property type="match status" value="1"/>
</dbReference>
<keyword evidence="13 15" id="KW-0830">Ubiquinone</keyword>
<dbReference type="InterPro" id="IPR017896">
    <property type="entry name" value="4Fe4S_Fe-S-bd"/>
</dbReference>
<keyword evidence="7 15" id="KW-0274">FAD</keyword>
<dbReference type="GO" id="GO:0046872">
    <property type="term" value="F:metal ion binding"/>
    <property type="evidence" value="ECO:0007669"/>
    <property type="project" value="UniProtKB-KW"/>
</dbReference>
<evidence type="ECO:0000256" key="11">
    <source>
        <dbReference type="ARBA" id="ARBA00023004"/>
    </source>
</evidence>
<dbReference type="InterPro" id="IPR040156">
    <property type="entry name" value="ETF-QO"/>
</dbReference>
<dbReference type="Pfam" id="PF05187">
    <property type="entry name" value="Fer4_ETF_QO"/>
    <property type="match status" value="1"/>
</dbReference>
<organism evidence="17 18">
    <name type="scientific">Gluconacetobacter azotocaptans</name>
    <dbReference type="NCBI Taxonomy" id="142834"/>
    <lineage>
        <taxon>Bacteria</taxon>
        <taxon>Pseudomonadati</taxon>
        <taxon>Pseudomonadota</taxon>
        <taxon>Alphaproteobacteria</taxon>
        <taxon>Acetobacterales</taxon>
        <taxon>Acetobacteraceae</taxon>
        <taxon>Gluconacetobacter</taxon>
    </lineage>
</organism>
<protein>
    <recommendedName>
        <fullName evidence="15">Electron transfer flavoprotein-ubiquinone oxidoreductase</fullName>
        <shortName evidence="15">ETF-QO</shortName>
        <ecNumber evidence="15">1.5.5.1</ecNumber>
    </recommendedName>
</protein>
<keyword evidence="14" id="KW-0472">Membrane</keyword>
<keyword evidence="6 15" id="KW-0479">Metal-binding</keyword>
<keyword evidence="10 15" id="KW-0560">Oxidoreductase</keyword>
<dbReference type="PANTHER" id="PTHR10617:SF107">
    <property type="entry name" value="ELECTRON TRANSFER FLAVOPROTEIN-UBIQUINONE OXIDOREDUCTASE, MITOCHONDRIAL"/>
    <property type="match status" value="1"/>
</dbReference>
<dbReference type="GO" id="GO:0051539">
    <property type="term" value="F:4 iron, 4 sulfur cluster binding"/>
    <property type="evidence" value="ECO:0007669"/>
    <property type="project" value="UniProtKB-UniRule"/>
</dbReference>
<keyword evidence="5 15" id="KW-0285">Flavoprotein</keyword>
<dbReference type="AlphaFoldDB" id="A0A7W4PF24"/>
<evidence type="ECO:0000256" key="10">
    <source>
        <dbReference type="ARBA" id="ARBA00023002"/>
    </source>
</evidence>
<evidence type="ECO:0000256" key="1">
    <source>
        <dbReference type="ARBA" id="ARBA00001974"/>
    </source>
</evidence>
<keyword evidence="11 15" id="KW-0408">Iron</keyword>
<dbReference type="Gene3D" id="3.50.50.60">
    <property type="entry name" value="FAD/NAD(P)-binding domain"/>
    <property type="match status" value="1"/>
</dbReference>
<keyword evidence="12 15" id="KW-0411">Iron-sulfur</keyword>
<dbReference type="InterPro" id="IPR036188">
    <property type="entry name" value="FAD/NAD-bd_sf"/>
</dbReference>
<sequence length="550" mass="58920">MQVPGHREDREAVTCDVVIVGAGPAGLAAAIRLKQRAPELQVIVVEKGAETGAHILSGVVMDPVGLDGLLPAWRDEDDRPLRLEVSEDRLAFLTRDHAFSLPDMLFPARMSNKGCFVGSLGAVTRYLAARAEGLGVEIYTGFPATEILYDDTGRVDGIATGDMGIGKDGQPTAAFTPGMELRARYTVFAEGARGSLSRQVIARYGLDRESGFQKYGTGIKEVWEVVPGKCHPGLIRHSVGWPLDRHTGGGSFVYHGADNLVTVGFVVHLDYANPTLSPFDEFQRFKTHPSMRGLLAGARRVAYGARALTEGGWQAVPRVAFPGGALIGCAAGFMNVARIKGSHNAILSGMQAADAIAAASDTIAPRSYESGWRTSPIGRDLYPVRNVKPLWSRFGLAGLALGGLDIWTHALAGVSVFGTLRHRRPDHASLLPLADITPMAYPKPDGVLTFDRLSSVYLSGANHGENQPCHLRLADPTLPIRENLPRYGEPARLYCPAGVYEVAVAKDGTPSFVINAQNCVHCKTCDIKDPAQNITWTPPEGGGGPNCANM</sequence>
<dbReference type="Pfam" id="PF21162">
    <property type="entry name" value="ETFQO_UQ-bd"/>
    <property type="match status" value="1"/>
</dbReference>
<dbReference type="PROSITE" id="PS51379">
    <property type="entry name" value="4FE4S_FER_2"/>
    <property type="match status" value="1"/>
</dbReference>
<evidence type="ECO:0000256" key="8">
    <source>
        <dbReference type="ARBA" id="ARBA00022946"/>
    </source>
</evidence>
<evidence type="ECO:0000256" key="4">
    <source>
        <dbReference type="ARBA" id="ARBA00022448"/>
    </source>
</evidence>
<dbReference type="SUPFAM" id="SSF51905">
    <property type="entry name" value="FAD/NAD(P)-binding domain"/>
    <property type="match status" value="1"/>
</dbReference>
<comment type="subcellular location">
    <subcellularLocation>
        <location evidence="3">Membrane</location>
    </subcellularLocation>
</comment>
<keyword evidence="18" id="KW-1185">Reference proteome</keyword>
<evidence type="ECO:0000313" key="17">
    <source>
        <dbReference type="EMBL" id="MBB2191952.1"/>
    </source>
</evidence>
<evidence type="ECO:0000256" key="2">
    <source>
        <dbReference type="ARBA" id="ARBA00002819"/>
    </source>
</evidence>
<evidence type="ECO:0000256" key="12">
    <source>
        <dbReference type="ARBA" id="ARBA00023014"/>
    </source>
</evidence>
<evidence type="ECO:0000256" key="15">
    <source>
        <dbReference type="RuleBase" id="RU366068"/>
    </source>
</evidence>
<dbReference type="Gene3D" id="3.30.9.90">
    <property type="match status" value="1"/>
</dbReference>
<evidence type="ECO:0000259" key="16">
    <source>
        <dbReference type="PROSITE" id="PS51379"/>
    </source>
</evidence>
<evidence type="ECO:0000256" key="13">
    <source>
        <dbReference type="ARBA" id="ARBA00023075"/>
    </source>
</evidence>
<dbReference type="PANTHER" id="PTHR10617">
    <property type="entry name" value="ELECTRON TRANSFER FLAVOPROTEIN-UBIQUINONE OXIDOREDUCTASE"/>
    <property type="match status" value="1"/>
</dbReference>
<proteinExistence type="predicted"/>
<dbReference type="GO" id="GO:0004174">
    <property type="term" value="F:electron-transferring-flavoprotein dehydrogenase activity"/>
    <property type="evidence" value="ECO:0007669"/>
    <property type="project" value="UniProtKB-UniRule"/>
</dbReference>
<dbReference type="RefSeq" id="WP_183121060.1">
    <property type="nucleotide sequence ID" value="NZ_JABEQF010000030.1"/>
</dbReference>
<comment type="function">
    <text evidence="2 15">Accepts electrons from ETF and reduces ubiquinone.</text>
</comment>
<evidence type="ECO:0000256" key="14">
    <source>
        <dbReference type="ARBA" id="ARBA00023136"/>
    </source>
</evidence>
<comment type="catalytic activity">
    <reaction evidence="15">
        <text>a ubiquinone + reduced [electron-transfer flavoprotein] = a ubiquinol + oxidized [electron-transfer flavoprotein] + H(+)</text>
        <dbReference type="Rhea" id="RHEA:24052"/>
        <dbReference type="Rhea" id="RHEA-COMP:9565"/>
        <dbReference type="Rhea" id="RHEA-COMP:9566"/>
        <dbReference type="Rhea" id="RHEA-COMP:10685"/>
        <dbReference type="Rhea" id="RHEA-COMP:10686"/>
        <dbReference type="ChEBI" id="CHEBI:15378"/>
        <dbReference type="ChEBI" id="CHEBI:16389"/>
        <dbReference type="ChEBI" id="CHEBI:17976"/>
        <dbReference type="ChEBI" id="CHEBI:57692"/>
        <dbReference type="ChEBI" id="CHEBI:58307"/>
        <dbReference type="EC" id="1.5.5.1"/>
    </reaction>
</comment>
<dbReference type="Proteomes" id="UP000555756">
    <property type="component" value="Unassembled WGS sequence"/>
</dbReference>
<dbReference type="InterPro" id="IPR007859">
    <property type="entry name" value="ETF-QO/FixX_C"/>
</dbReference>
<dbReference type="Gene3D" id="3.30.70.20">
    <property type="match status" value="1"/>
</dbReference>